<evidence type="ECO:0000256" key="2">
    <source>
        <dbReference type="ARBA" id="ARBA00022723"/>
    </source>
</evidence>
<dbReference type="Gene3D" id="3.40.140.10">
    <property type="entry name" value="Cytidine Deaminase, domain 2"/>
    <property type="match status" value="1"/>
</dbReference>
<evidence type="ECO:0000313" key="6">
    <source>
        <dbReference type="EMBL" id="MDX6806706.1"/>
    </source>
</evidence>
<comment type="similarity">
    <text evidence="1">Belongs to the cytidine and deoxycytidylate deaminase family.</text>
</comment>
<keyword evidence="7" id="KW-1185">Reference proteome</keyword>
<keyword evidence="4" id="KW-0862">Zinc</keyword>
<protein>
    <submittedName>
        <fullName evidence="6">Anti-phage dCTP deaminase</fullName>
    </submittedName>
</protein>
<evidence type="ECO:0000256" key="3">
    <source>
        <dbReference type="ARBA" id="ARBA00022801"/>
    </source>
</evidence>
<reference evidence="6 7" key="1">
    <citation type="submission" date="2023-11" db="EMBL/GenBank/DDBJ databases">
        <authorList>
            <person name="Bao R."/>
        </authorList>
    </citation>
    <scope>NUCLEOTIDE SEQUENCE [LARGE SCALE GENOMIC DNA]</scope>
    <source>
        <strain evidence="6 7">PJ23</strain>
    </source>
</reference>
<evidence type="ECO:0000313" key="7">
    <source>
        <dbReference type="Proteomes" id="UP001274321"/>
    </source>
</evidence>
<proteinExistence type="inferred from homology"/>
<evidence type="ECO:0000256" key="1">
    <source>
        <dbReference type="ARBA" id="ARBA00006576"/>
    </source>
</evidence>
<dbReference type="NCBIfam" id="NF041025">
    <property type="entry name" value="antiphage_deaminase"/>
    <property type="match status" value="1"/>
</dbReference>
<feature type="domain" description="CMP/dCMP-type deaminase" evidence="5">
    <location>
        <begin position="352"/>
        <end position="458"/>
    </location>
</feature>
<name>A0ABU4RPD6_9HYPH</name>
<accession>A0ABU4RPD6</accession>
<dbReference type="PROSITE" id="PS51747">
    <property type="entry name" value="CYT_DCMP_DEAMINASES_2"/>
    <property type="match status" value="1"/>
</dbReference>
<dbReference type="InterPro" id="IPR016193">
    <property type="entry name" value="Cytidine_deaminase-like"/>
</dbReference>
<dbReference type="PROSITE" id="PS00903">
    <property type="entry name" value="CYT_DCMP_DEAMINASES_1"/>
    <property type="match status" value="1"/>
</dbReference>
<dbReference type="InterPro" id="IPR015517">
    <property type="entry name" value="dCMP_deaminase-rel"/>
</dbReference>
<dbReference type="Gene3D" id="3.40.50.300">
    <property type="entry name" value="P-loop containing nucleotide triphosphate hydrolases"/>
    <property type="match status" value="1"/>
</dbReference>
<comment type="caution">
    <text evidence="6">The sequence shown here is derived from an EMBL/GenBank/DDBJ whole genome shotgun (WGS) entry which is preliminary data.</text>
</comment>
<dbReference type="RefSeq" id="WP_319844829.1">
    <property type="nucleotide sequence ID" value="NZ_JAXAFJ010000006.1"/>
</dbReference>
<dbReference type="Pfam" id="PF00383">
    <property type="entry name" value="dCMP_cyt_deam_1"/>
    <property type="match status" value="1"/>
</dbReference>
<dbReference type="PANTHER" id="PTHR11086:SF18">
    <property type="entry name" value="DEOXYCYTIDYLATE DEAMINASE"/>
    <property type="match status" value="1"/>
</dbReference>
<dbReference type="Proteomes" id="UP001274321">
    <property type="component" value="Unassembled WGS sequence"/>
</dbReference>
<dbReference type="InterPro" id="IPR016192">
    <property type="entry name" value="APOBEC/CMP_deaminase_Zn-bd"/>
</dbReference>
<dbReference type="EMBL" id="JAXAFJ010000006">
    <property type="protein sequence ID" value="MDX6806706.1"/>
    <property type="molecule type" value="Genomic_DNA"/>
</dbReference>
<gene>
    <name evidence="6" type="ORF">SCD90_11580</name>
</gene>
<keyword evidence="3" id="KW-0378">Hydrolase</keyword>
<evidence type="ECO:0000256" key="4">
    <source>
        <dbReference type="ARBA" id="ARBA00022833"/>
    </source>
</evidence>
<dbReference type="InterPro" id="IPR002125">
    <property type="entry name" value="CMP_dCMP_dom"/>
</dbReference>
<keyword evidence="2" id="KW-0479">Metal-binding</keyword>
<sequence>MIAAAENSPELVFGTAGPIGVDMDLICRVIAECLSDIAYSAYEVKLTSAMQGYGDGALKQGDSKSDEFIAKMDYANAIRKKRGPDALARIAVGAIADARQKANVESRTRRKFDEDVPAAEIPRLRQTPMCRVAYIVRQLKHPSEVDLLRKVYGKQFILISAYSSEESRRKFLIDVIKRSSSTQLSASEIESKVIHLIERDASEIGEKLGQQLRDTFHLADLFIDGSSQEKMKRGVSRFIQAFFGRTSITPNKDEYGMYAAKYSSLRSGDLSRQVGAAIFSKDGELITQGCNEAPKAGGGTYWDGETPDNRDVMKGFDPNERQKKEVLRDLVERLRRSNFLTDDILKEGSDIAIVDKLTGKAPKGSQEQDGALANSWIMDLTEYGRVVHAEMCALCDAARLGRSLRKATLFCTTFPCHNCTKHLIAAGIDRVVYMEPYPKSRAKELHEDEIELEAETDADKVSFVPFLGISPLRYRDVFQKGRRKSDEGAANVWIERNVPSAMVEVSPLASIANETWALVPLVGKVEAD</sequence>
<evidence type="ECO:0000259" key="5">
    <source>
        <dbReference type="PROSITE" id="PS51747"/>
    </source>
</evidence>
<dbReference type="SUPFAM" id="SSF53927">
    <property type="entry name" value="Cytidine deaminase-like"/>
    <property type="match status" value="1"/>
</dbReference>
<dbReference type="InterPro" id="IPR027417">
    <property type="entry name" value="P-loop_NTPase"/>
</dbReference>
<dbReference type="PANTHER" id="PTHR11086">
    <property type="entry name" value="DEOXYCYTIDYLATE DEAMINASE-RELATED"/>
    <property type="match status" value="1"/>
</dbReference>
<organism evidence="6 7">
    <name type="scientific">Terrihabitans rhizophilus</name>
    <dbReference type="NCBI Taxonomy" id="3092662"/>
    <lineage>
        <taxon>Bacteria</taxon>
        <taxon>Pseudomonadati</taxon>
        <taxon>Pseudomonadota</taxon>
        <taxon>Alphaproteobacteria</taxon>
        <taxon>Hyphomicrobiales</taxon>
        <taxon>Terrihabitans</taxon>
    </lineage>
</organism>